<keyword evidence="3" id="KW-1185">Reference proteome</keyword>
<dbReference type="Proteomes" id="UP000324897">
    <property type="component" value="Unassembled WGS sequence"/>
</dbReference>
<accession>A0A5J9SH97</accession>
<dbReference type="EMBL" id="RWGY01000897">
    <property type="protein sequence ID" value="TVT98118.1"/>
    <property type="molecule type" value="Genomic_DNA"/>
</dbReference>
<evidence type="ECO:0000313" key="3">
    <source>
        <dbReference type="Proteomes" id="UP000324897"/>
    </source>
</evidence>
<sequence length="130" mass="14318">PTKSVQANNNVTEMAQEAAAATNMNTEEVEATPQHEVSSHQENPQRNPEQPEVDDISRATGIRTTRSTYANTARAFVTTKQLKDNVVKRRQGTKKTLTKAVQMEETSDGTFLKSTVADQVMGSPGYEFLC</sequence>
<gene>
    <name evidence="2" type="ORF">EJB05_56595</name>
</gene>
<evidence type="ECO:0000313" key="2">
    <source>
        <dbReference type="EMBL" id="TVT98118.1"/>
    </source>
</evidence>
<dbReference type="Gramene" id="TVT98118">
    <property type="protein sequence ID" value="TVT98118"/>
    <property type="gene ID" value="EJB05_56595"/>
</dbReference>
<protein>
    <submittedName>
        <fullName evidence="2">Uncharacterized protein</fullName>
    </submittedName>
</protein>
<reference evidence="2 3" key="1">
    <citation type="journal article" date="2019" name="Sci. Rep.">
        <title>A high-quality genome of Eragrostis curvula grass provides insights into Poaceae evolution and supports new strategies to enhance forage quality.</title>
        <authorList>
            <person name="Carballo J."/>
            <person name="Santos B.A.C.M."/>
            <person name="Zappacosta D."/>
            <person name="Garbus I."/>
            <person name="Selva J.P."/>
            <person name="Gallo C.A."/>
            <person name="Diaz A."/>
            <person name="Albertini E."/>
            <person name="Caccamo M."/>
            <person name="Echenique V."/>
        </authorList>
    </citation>
    <scope>NUCLEOTIDE SEQUENCE [LARGE SCALE GENOMIC DNA]</scope>
    <source>
        <strain evidence="3">cv. Victoria</strain>
        <tissue evidence="2">Leaf</tissue>
    </source>
</reference>
<organism evidence="2 3">
    <name type="scientific">Eragrostis curvula</name>
    <name type="common">weeping love grass</name>
    <dbReference type="NCBI Taxonomy" id="38414"/>
    <lineage>
        <taxon>Eukaryota</taxon>
        <taxon>Viridiplantae</taxon>
        <taxon>Streptophyta</taxon>
        <taxon>Embryophyta</taxon>
        <taxon>Tracheophyta</taxon>
        <taxon>Spermatophyta</taxon>
        <taxon>Magnoliopsida</taxon>
        <taxon>Liliopsida</taxon>
        <taxon>Poales</taxon>
        <taxon>Poaceae</taxon>
        <taxon>PACMAD clade</taxon>
        <taxon>Chloridoideae</taxon>
        <taxon>Eragrostideae</taxon>
        <taxon>Eragrostidinae</taxon>
        <taxon>Eragrostis</taxon>
    </lineage>
</organism>
<evidence type="ECO:0000256" key="1">
    <source>
        <dbReference type="SAM" id="MobiDB-lite"/>
    </source>
</evidence>
<proteinExistence type="predicted"/>
<comment type="caution">
    <text evidence="2">The sequence shown here is derived from an EMBL/GenBank/DDBJ whole genome shotgun (WGS) entry which is preliminary data.</text>
</comment>
<dbReference type="AlphaFoldDB" id="A0A5J9SH97"/>
<feature type="compositionally biased region" description="Polar residues" evidence="1">
    <location>
        <begin position="1"/>
        <end position="10"/>
    </location>
</feature>
<name>A0A5J9SH97_9POAL</name>
<feature type="region of interest" description="Disordered" evidence="1">
    <location>
        <begin position="1"/>
        <end position="67"/>
    </location>
</feature>
<feature type="compositionally biased region" description="Low complexity" evidence="1">
    <location>
        <begin position="11"/>
        <end position="26"/>
    </location>
</feature>
<feature type="non-terminal residue" evidence="2">
    <location>
        <position position="1"/>
    </location>
</feature>